<protein>
    <submittedName>
        <fullName evidence="3">Uncharacterized protein</fullName>
    </submittedName>
</protein>
<dbReference type="EMBL" id="NAJQ01000030">
    <property type="protein sequence ID" value="TKA82601.1"/>
    <property type="molecule type" value="Genomic_DNA"/>
</dbReference>
<feature type="compositionally biased region" description="Basic and acidic residues" evidence="2">
    <location>
        <begin position="1"/>
        <end position="19"/>
    </location>
</feature>
<feature type="region of interest" description="Disordered" evidence="2">
    <location>
        <begin position="1"/>
        <end position="55"/>
    </location>
</feature>
<feature type="compositionally biased region" description="Basic and acidic residues" evidence="2">
    <location>
        <begin position="34"/>
        <end position="46"/>
    </location>
</feature>
<proteinExistence type="predicted"/>
<evidence type="ECO:0000313" key="3">
    <source>
        <dbReference type="EMBL" id="TKA82601.1"/>
    </source>
</evidence>
<gene>
    <name evidence="3" type="ORF">B0A55_01393</name>
</gene>
<evidence type="ECO:0000256" key="1">
    <source>
        <dbReference type="SAM" id="Coils"/>
    </source>
</evidence>
<keyword evidence="4" id="KW-1185">Reference proteome</keyword>
<feature type="coiled-coil region" evidence="1">
    <location>
        <begin position="228"/>
        <end position="262"/>
    </location>
</feature>
<organism evidence="3 4">
    <name type="scientific">Friedmanniomyces simplex</name>
    <dbReference type="NCBI Taxonomy" id="329884"/>
    <lineage>
        <taxon>Eukaryota</taxon>
        <taxon>Fungi</taxon>
        <taxon>Dikarya</taxon>
        <taxon>Ascomycota</taxon>
        <taxon>Pezizomycotina</taxon>
        <taxon>Dothideomycetes</taxon>
        <taxon>Dothideomycetidae</taxon>
        <taxon>Mycosphaerellales</taxon>
        <taxon>Teratosphaeriaceae</taxon>
        <taxon>Friedmanniomyces</taxon>
    </lineage>
</organism>
<dbReference type="Proteomes" id="UP000309340">
    <property type="component" value="Unassembled WGS sequence"/>
</dbReference>
<feature type="region of interest" description="Disordered" evidence="2">
    <location>
        <begin position="288"/>
        <end position="381"/>
    </location>
</feature>
<evidence type="ECO:0000313" key="4">
    <source>
        <dbReference type="Proteomes" id="UP000309340"/>
    </source>
</evidence>
<evidence type="ECO:0000256" key="2">
    <source>
        <dbReference type="SAM" id="MobiDB-lite"/>
    </source>
</evidence>
<feature type="region of interest" description="Disordered" evidence="2">
    <location>
        <begin position="79"/>
        <end position="117"/>
    </location>
</feature>
<sequence length="381" mass="43001">MADTHTKQELPDGGQRRFSQELTRTETGPQDSAAAEHETVPKREPADILVGRQPMSVEMQRQITEEDIDLLIAEGRDEADAKARRKQVLLQKQDPLPKQDPPPKQGQPRKTAPPAFEDGEICVPCAHDVRNKRNVSKEYCDFPARKAHGYECCTRCTLKRERDQPHMACRRAVKMGQDLMSPGTQHQQHAKSSPQKPAVRPAGRGMHPLGRMGSLNERAMEVVANAMLLQSERKAQQAQTAVHKANREIQRLKMELEETQLAAMMVKTDMQAEHIYALRVQLATKLKRAGRKRASREDSDEASGSDEETLGRAKSESKRRRAKARSEGRSKKCKVSPAEKIEEGPISTESSSDDEAVQKRAVSKWRRRDEEGAKKRRKERA</sequence>
<reference evidence="3 4" key="1">
    <citation type="submission" date="2017-03" db="EMBL/GenBank/DDBJ databases">
        <title>Genomes of endolithic fungi from Antarctica.</title>
        <authorList>
            <person name="Coleine C."/>
            <person name="Masonjones S."/>
            <person name="Stajich J.E."/>
        </authorList>
    </citation>
    <scope>NUCLEOTIDE SEQUENCE [LARGE SCALE GENOMIC DNA]</scope>
    <source>
        <strain evidence="3 4">CCFEE 5184</strain>
    </source>
</reference>
<name>A0A4U0Y0N2_9PEZI</name>
<feature type="region of interest" description="Disordered" evidence="2">
    <location>
        <begin position="181"/>
        <end position="212"/>
    </location>
</feature>
<feature type="compositionally biased region" description="Polar residues" evidence="2">
    <location>
        <begin position="182"/>
        <end position="195"/>
    </location>
</feature>
<comment type="caution">
    <text evidence="3">The sequence shown here is derived from an EMBL/GenBank/DDBJ whole genome shotgun (WGS) entry which is preliminary data.</text>
</comment>
<dbReference type="AlphaFoldDB" id="A0A4U0Y0N2"/>
<feature type="compositionally biased region" description="Polar residues" evidence="2">
    <location>
        <begin position="20"/>
        <end position="30"/>
    </location>
</feature>
<feature type="compositionally biased region" description="Acidic residues" evidence="2">
    <location>
        <begin position="298"/>
        <end position="308"/>
    </location>
</feature>
<accession>A0A4U0Y0N2</accession>
<keyword evidence="1" id="KW-0175">Coiled coil</keyword>